<accession>A0A2T1APP7</accession>
<evidence type="ECO:0000313" key="3">
    <source>
        <dbReference type="Proteomes" id="UP000237718"/>
    </source>
</evidence>
<sequence length="320" mass="35340">MKDQPMAETSPAPYFAEIARGPDDGAAHWLTTRDGLRIRAGHWRPQSDAAGTILMFPGRTEYIEKYGPFATEMTARGFAVIAVDWRGQGLADRALADRRLGHVDRFADFHEDVAALLDHATALDLPKPWYMIGHSMGGAIGLRALHQGLPVSACVFTAPMWGIRIPFALRPLARILTRFGARLGLSESLVPTTTIEQYVQVTPFEGNSLTNDPEMYAFLQMQMEKQPDLVLGGPTVQWLGQAMVECAALRAEASPNVPCITFLGDSEQIVSTDAVHDRMARWPGGKLDVVADAQHEILMERPDTRTRVFDAIAAHFRAHR</sequence>
<feature type="domain" description="Serine aminopeptidase S33" evidence="1">
    <location>
        <begin position="49"/>
        <end position="301"/>
    </location>
</feature>
<dbReference type="InterPro" id="IPR051044">
    <property type="entry name" value="MAG_DAG_Lipase"/>
</dbReference>
<name>A0A2T1APP7_TRISK</name>
<dbReference type="Pfam" id="PF12146">
    <property type="entry name" value="Hydrolase_4"/>
    <property type="match status" value="1"/>
</dbReference>
<dbReference type="PANTHER" id="PTHR11614">
    <property type="entry name" value="PHOSPHOLIPASE-RELATED"/>
    <property type="match status" value="1"/>
</dbReference>
<evidence type="ECO:0000313" key="2">
    <source>
        <dbReference type="EMBL" id="PRZ50543.1"/>
    </source>
</evidence>
<dbReference type="SUPFAM" id="SSF53474">
    <property type="entry name" value="alpha/beta-Hydrolases"/>
    <property type="match status" value="1"/>
</dbReference>
<dbReference type="Proteomes" id="UP000237718">
    <property type="component" value="Unassembled WGS sequence"/>
</dbReference>
<dbReference type="AlphaFoldDB" id="A0A2T1APP7"/>
<dbReference type="Gene3D" id="3.40.50.1820">
    <property type="entry name" value="alpha/beta hydrolase"/>
    <property type="match status" value="1"/>
</dbReference>
<gene>
    <name evidence="2" type="ORF">CLV89_101770</name>
</gene>
<dbReference type="EMBL" id="PVUF01000001">
    <property type="protein sequence ID" value="PRZ50543.1"/>
    <property type="molecule type" value="Genomic_DNA"/>
</dbReference>
<dbReference type="PRINTS" id="PR00111">
    <property type="entry name" value="ABHYDROLASE"/>
</dbReference>
<organism evidence="2 3">
    <name type="scientific">Tritonibacter scottomollicae</name>
    <name type="common">Epibacterium scottomollicae</name>
    <dbReference type="NCBI Taxonomy" id="483013"/>
    <lineage>
        <taxon>Bacteria</taxon>
        <taxon>Pseudomonadati</taxon>
        <taxon>Pseudomonadota</taxon>
        <taxon>Alphaproteobacteria</taxon>
        <taxon>Rhodobacterales</taxon>
        <taxon>Paracoccaceae</taxon>
        <taxon>Tritonibacter</taxon>
    </lineage>
</organism>
<protein>
    <submittedName>
        <fullName evidence="2">Lysophospholipase</fullName>
    </submittedName>
</protein>
<comment type="caution">
    <text evidence="2">The sequence shown here is derived from an EMBL/GenBank/DDBJ whole genome shotgun (WGS) entry which is preliminary data.</text>
</comment>
<dbReference type="InterPro" id="IPR029058">
    <property type="entry name" value="AB_hydrolase_fold"/>
</dbReference>
<evidence type="ECO:0000259" key="1">
    <source>
        <dbReference type="Pfam" id="PF12146"/>
    </source>
</evidence>
<reference evidence="2 3" key="1">
    <citation type="submission" date="2018-03" db="EMBL/GenBank/DDBJ databases">
        <title>Genomic Encyclopedia of Archaeal and Bacterial Type Strains, Phase II (KMG-II): from individual species to whole genera.</title>
        <authorList>
            <person name="Goeker M."/>
        </authorList>
    </citation>
    <scope>NUCLEOTIDE SEQUENCE [LARGE SCALE GENOMIC DNA]</scope>
    <source>
        <strain evidence="2 3">DSM 25328</strain>
    </source>
</reference>
<dbReference type="InterPro" id="IPR000073">
    <property type="entry name" value="AB_hydrolase_1"/>
</dbReference>
<proteinExistence type="predicted"/>
<dbReference type="InterPro" id="IPR022742">
    <property type="entry name" value="Hydrolase_4"/>
</dbReference>